<dbReference type="InterPro" id="IPR011990">
    <property type="entry name" value="TPR-like_helical_dom_sf"/>
</dbReference>
<dbReference type="Pfam" id="PF13041">
    <property type="entry name" value="PPR_2"/>
    <property type="match status" value="1"/>
</dbReference>
<accession>A0A835LD33</accession>
<comment type="caution">
    <text evidence="5">The sequence shown here is derived from an EMBL/GenBank/DDBJ whole genome shotgun (WGS) entry which is preliminary data.</text>
</comment>
<evidence type="ECO:0000256" key="1">
    <source>
        <dbReference type="ARBA" id="ARBA00007626"/>
    </source>
</evidence>
<proteinExistence type="inferred from homology"/>
<feature type="domain" description="Neprosin PEP catalytic" evidence="4">
    <location>
        <begin position="171"/>
        <end position="205"/>
    </location>
</feature>
<organism evidence="5 6">
    <name type="scientific">Coptis chinensis</name>
    <dbReference type="NCBI Taxonomy" id="261450"/>
    <lineage>
        <taxon>Eukaryota</taxon>
        <taxon>Viridiplantae</taxon>
        <taxon>Streptophyta</taxon>
        <taxon>Embryophyta</taxon>
        <taxon>Tracheophyta</taxon>
        <taxon>Spermatophyta</taxon>
        <taxon>Magnoliopsida</taxon>
        <taxon>Ranunculales</taxon>
        <taxon>Ranunculaceae</taxon>
        <taxon>Coptidoideae</taxon>
        <taxon>Coptis</taxon>
    </lineage>
</organism>
<sequence>MQCKGLKHTIVNYTTLLGGLGKVGRAQSVQELFEEMMGKGISPDVVTYTSIIHGLCVSGFFKEATWFLNDMLNRGIPPNVRTYSSRFTVRCFSMLKEGSRHETELNQLLHEWSQLGYKVIGSVCNVSVRAQRDKLMEETSSVFNGKLNILDNPCTKKLLKLEGKDMTSSAHSADSSTKTGCFDLICSGFVQTSLEIVLCASIDTVLS</sequence>
<dbReference type="PROSITE" id="PS51375">
    <property type="entry name" value="PPR"/>
    <property type="match status" value="2"/>
</dbReference>
<feature type="repeat" description="PPR" evidence="3">
    <location>
        <begin position="9"/>
        <end position="43"/>
    </location>
</feature>
<evidence type="ECO:0000256" key="3">
    <source>
        <dbReference type="PROSITE-ProRule" id="PRU00708"/>
    </source>
</evidence>
<dbReference type="InterPro" id="IPR004314">
    <property type="entry name" value="Neprosin"/>
</dbReference>
<evidence type="ECO:0000259" key="4">
    <source>
        <dbReference type="Pfam" id="PF03080"/>
    </source>
</evidence>
<dbReference type="InterPro" id="IPR002885">
    <property type="entry name" value="PPR_rpt"/>
</dbReference>
<dbReference type="Pfam" id="PF03080">
    <property type="entry name" value="Neprosin"/>
    <property type="match status" value="1"/>
</dbReference>
<dbReference type="AlphaFoldDB" id="A0A835LD33"/>
<dbReference type="OrthoDB" id="42736at2759"/>
<dbReference type="NCBIfam" id="TIGR00756">
    <property type="entry name" value="PPR"/>
    <property type="match status" value="2"/>
</dbReference>
<dbReference type="Gene3D" id="1.25.40.10">
    <property type="entry name" value="Tetratricopeptide repeat domain"/>
    <property type="match status" value="1"/>
</dbReference>
<dbReference type="EMBL" id="JADFTS010000009">
    <property type="protein sequence ID" value="KAF9588037.1"/>
    <property type="molecule type" value="Genomic_DNA"/>
</dbReference>
<evidence type="ECO:0000313" key="6">
    <source>
        <dbReference type="Proteomes" id="UP000631114"/>
    </source>
</evidence>
<evidence type="ECO:0000313" key="5">
    <source>
        <dbReference type="EMBL" id="KAF9588037.1"/>
    </source>
</evidence>
<keyword evidence="6" id="KW-1185">Reference proteome</keyword>
<protein>
    <recommendedName>
        <fullName evidence="4">Neprosin PEP catalytic domain-containing protein</fullName>
    </recommendedName>
</protein>
<comment type="similarity">
    <text evidence="1">Belongs to the PPR family. P subfamily.</text>
</comment>
<gene>
    <name evidence="5" type="ORF">IFM89_007212</name>
</gene>
<evidence type="ECO:0000256" key="2">
    <source>
        <dbReference type="ARBA" id="ARBA00022737"/>
    </source>
</evidence>
<feature type="repeat" description="PPR" evidence="3">
    <location>
        <begin position="44"/>
        <end position="78"/>
    </location>
</feature>
<name>A0A835LD33_9MAGN</name>
<keyword evidence="2" id="KW-0677">Repeat</keyword>
<dbReference type="PANTHER" id="PTHR47941">
    <property type="entry name" value="PENTATRICOPEPTIDE REPEAT-CONTAINING PROTEIN 3, MITOCHONDRIAL"/>
    <property type="match status" value="1"/>
</dbReference>
<reference evidence="5 6" key="1">
    <citation type="submission" date="2020-10" db="EMBL/GenBank/DDBJ databases">
        <title>The Coptis chinensis genome and diversification of protoberbering-type alkaloids.</title>
        <authorList>
            <person name="Wang B."/>
            <person name="Shu S."/>
            <person name="Song C."/>
            <person name="Liu Y."/>
        </authorList>
    </citation>
    <scope>NUCLEOTIDE SEQUENCE [LARGE SCALE GENOMIC DNA]</scope>
    <source>
        <strain evidence="5">HL-2020</strain>
        <tissue evidence="5">Leaf</tissue>
    </source>
</reference>
<dbReference type="Proteomes" id="UP000631114">
    <property type="component" value="Unassembled WGS sequence"/>
</dbReference>